<dbReference type="Pfam" id="PF00571">
    <property type="entry name" value="CBS"/>
    <property type="match status" value="2"/>
</dbReference>
<dbReference type="OrthoDB" id="9802114at2"/>
<dbReference type="InterPro" id="IPR000644">
    <property type="entry name" value="CBS_dom"/>
</dbReference>
<keyword evidence="6" id="KW-1185">Reference proteome</keyword>
<protein>
    <submittedName>
        <fullName evidence="5">Acetoin utilization protein AcuB</fullName>
    </submittedName>
</protein>
<evidence type="ECO:0000313" key="5">
    <source>
        <dbReference type="EMBL" id="AFV10300.1"/>
    </source>
</evidence>
<sequence length="216" mass="23957">MRVRDKMTPNPVTITPQTTIAEALTLMREGKFRRLPVLDRGKLVGIVTDRDLSEVSPSPATSLSIFELNYLLARTKIDTIIKKQKVISISPDAYLEEAALMMRDNEIGAIPVVEDGKLLGIITESDIFDAFIELMGLRDPGTRLELELEDKPGMLVRVSEIVWKNGGDISHLAVFHERLGRATLVLQLRTTNAEDIVKALKEEGISVKSAAWKGHA</sequence>
<accession>K4LEC1</accession>
<dbReference type="STRING" id="1089553.Tph_c00500"/>
<organism evidence="5 6">
    <name type="scientific">Thermacetogenium phaeum (strain ATCC BAA-254 / DSM 26808 / PB)</name>
    <dbReference type="NCBI Taxonomy" id="1089553"/>
    <lineage>
        <taxon>Bacteria</taxon>
        <taxon>Bacillati</taxon>
        <taxon>Bacillota</taxon>
        <taxon>Clostridia</taxon>
        <taxon>Thermoanaerobacterales</taxon>
        <taxon>Thermoanaerobacteraceae</taxon>
        <taxon>Thermacetogenium</taxon>
    </lineage>
</organism>
<dbReference type="eggNOG" id="COG0517">
    <property type="taxonomic scope" value="Bacteria"/>
</dbReference>
<dbReference type="KEGG" id="tpz:Tph_c00500"/>
<dbReference type="PANTHER" id="PTHR43080:SF2">
    <property type="entry name" value="CBS DOMAIN-CONTAINING PROTEIN"/>
    <property type="match status" value="1"/>
</dbReference>
<dbReference type="CDD" id="cd04584">
    <property type="entry name" value="CBS_pair_AcuB_like"/>
    <property type="match status" value="1"/>
</dbReference>
<dbReference type="SMART" id="SM00116">
    <property type="entry name" value="CBS"/>
    <property type="match status" value="2"/>
</dbReference>
<feature type="domain" description="CBS" evidence="3">
    <location>
        <begin position="7"/>
        <end position="62"/>
    </location>
</feature>
<dbReference type="Proteomes" id="UP000000467">
    <property type="component" value="Chromosome"/>
</dbReference>
<dbReference type="InterPro" id="IPR045865">
    <property type="entry name" value="ACT-like_dom_sf"/>
</dbReference>
<dbReference type="EMBL" id="CP003732">
    <property type="protein sequence ID" value="AFV10300.1"/>
    <property type="molecule type" value="Genomic_DNA"/>
</dbReference>
<feature type="domain" description="ACT" evidence="4">
    <location>
        <begin position="143"/>
        <end position="215"/>
    </location>
</feature>
<dbReference type="SUPFAM" id="SSF55021">
    <property type="entry name" value="ACT-like"/>
    <property type="match status" value="1"/>
</dbReference>
<dbReference type="InterPro" id="IPR046342">
    <property type="entry name" value="CBS_dom_sf"/>
</dbReference>
<keyword evidence="1 2" id="KW-0129">CBS domain</keyword>
<proteinExistence type="predicted"/>
<name>K4LEC1_THEPS</name>
<evidence type="ECO:0000256" key="2">
    <source>
        <dbReference type="PROSITE-ProRule" id="PRU00703"/>
    </source>
</evidence>
<dbReference type="HOGENOM" id="CLU_040681_6_0_9"/>
<dbReference type="SUPFAM" id="SSF54631">
    <property type="entry name" value="CBS-domain pair"/>
    <property type="match status" value="1"/>
</dbReference>
<dbReference type="PANTHER" id="PTHR43080">
    <property type="entry name" value="CBS DOMAIN-CONTAINING PROTEIN CBSX3, MITOCHONDRIAL"/>
    <property type="match status" value="1"/>
</dbReference>
<dbReference type="PROSITE" id="PS51371">
    <property type="entry name" value="CBS"/>
    <property type="match status" value="2"/>
</dbReference>
<evidence type="ECO:0000256" key="1">
    <source>
        <dbReference type="ARBA" id="ARBA00023122"/>
    </source>
</evidence>
<dbReference type="AlphaFoldDB" id="K4LEC1"/>
<feature type="domain" description="CBS" evidence="3">
    <location>
        <begin position="81"/>
        <end position="140"/>
    </location>
</feature>
<dbReference type="Gene3D" id="3.30.70.260">
    <property type="match status" value="1"/>
</dbReference>
<dbReference type="Gene3D" id="3.10.580.10">
    <property type="entry name" value="CBS-domain"/>
    <property type="match status" value="1"/>
</dbReference>
<reference evidence="5 6" key="1">
    <citation type="journal article" date="2012" name="BMC Genomics">
        <title>Genome-guided analysis of physiological and morphological traits of the fermentative acetate oxidizer Thermacetogenium phaeum.</title>
        <authorList>
            <person name="Oehler D."/>
            <person name="Poehlein A."/>
            <person name="Leimbach A."/>
            <person name="Muller N."/>
            <person name="Daniel R."/>
            <person name="Gottschalk G."/>
            <person name="Schink B."/>
        </authorList>
    </citation>
    <scope>NUCLEOTIDE SEQUENCE [LARGE SCALE GENOMIC DNA]</scope>
    <source>
        <strain evidence="6">ATCC BAA-254 / DSM 26808 / PB</strain>
    </source>
</reference>
<gene>
    <name evidence="5" type="primary">acuB</name>
    <name evidence="5" type="ordered locus">Tph_c00500</name>
</gene>
<dbReference type="InterPro" id="IPR002912">
    <property type="entry name" value="ACT_dom"/>
</dbReference>
<evidence type="ECO:0000259" key="4">
    <source>
        <dbReference type="PROSITE" id="PS51671"/>
    </source>
</evidence>
<evidence type="ECO:0000259" key="3">
    <source>
        <dbReference type="PROSITE" id="PS51371"/>
    </source>
</evidence>
<dbReference type="InterPro" id="IPR051257">
    <property type="entry name" value="Diverse_CBS-Domain"/>
</dbReference>
<evidence type="ECO:0000313" key="6">
    <source>
        <dbReference type="Proteomes" id="UP000000467"/>
    </source>
</evidence>
<dbReference type="PROSITE" id="PS51671">
    <property type="entry name" value="ACT"/>
    <property type="match status" value="1"/>
</dbReference>